<comment type="similarity">
    <text evidence="2 6">Belongs to the class-I pyridoxal-phosphate-dependent aminotransferase family.</text>
</comment>
<protein>
    <recommendedName>
        <fullName evidence="6">Aminotransferase</fullName>
        <ecNumber evidence="6">2.6.1.-</ecNumber>
    </recommendedName>
</protein>
<evidence type="ECO:0000256" key="4">
    <source>
        <dbReference type="ARBA" id="ARBA00022679"/>
    </source>
</evidence>
<accession>A0A9Q3W8A8</accession>
<dbReference type="InterPro" id="IPR015421">
    <property type="entry name" value="PyrdxlP-dep_Trfase_major"/>
</dbReference>
<dbReference type="InterPro" id="IPR050596">
    <property type="entry name" value="AspAT/PAT-like"/>
</dbReference>
<dbReference type="GO" id="GO:0030170">
    <property type="term" value="F:pyridoxal phosphate binding"/>
    <property type="evidence" value="ECO:0007669"/>
    <property type="project" value="InterPro"/>
</dbReference>
<dbReference type="GO" id="GO:0006520">
    <property type="term" value="P:amino acid metabolic process"/>
    <property type="evidence" value="ECO:0007669"/>
    <property type="project" value="InterPro"/>
</dbReference>
<evidence type="ECO:0000256" key="5">
    <source>
        <dbReference type="ARBA" id="ARBA00022898"/>
    </source>
</evidence>
<dbReference type="Gene3D" id="3.40.640.10">
    <property type="entry name" value="Type I PLP-dependent aspartate aminotransferase-like (Major domain)"/>
    <property type="match status" value="1"/>
</dbReference>
<comment type="caution">
    <text evidence="8">The sequence shown here is derived from an EMBL/GenBank/DDBJ whole genome shotgun (WGS) entry which is preliminary data.</text>
</comment>
<feature type="domain" description="Aminotransferase class I/classII large" evidence="7">
    <location>
        <begin position="35"/>
        <end position="384"/>
    </location>
</feature>
<proteinExistence type="inferred from homology"/>
<dbReference type="EMBL" id="JAJVKT010000030">
    <property type="protein sequence ID" value="MCE7510786.1"/>
    <property type="molecule type" value="Genomic_DNA"/>
</dbReference>
<keyword evidence="5" id="KW-0663">Pyridoxal phosphate</keyword>
<keyword evidence="4 6" id="KW-0808">Transferase</keyword>
<evidence type="ECO:0000256" key="2">
    <source>
        <dbReference type="ARBA" id="ARBA00007441"/>
    </source>
</evidence>
<dbReference type="CDD" id="cd00609">
    <property type="entry name" value="AAT_like"/>
    <property type="match status" value="1"/>
</dbReference>
<evidence type="ECO:0000256" key="6">
    <source>
        <dbReference type="RuleBase" id="RU000481"/>
    </source>
</evidence>
<dbReference type="Pfam" id="PF00155">
    <property type="entry name" value="Aminotran_1_2"/>
    <property type="match status" value="1"/>
</dbReference>
<dbReference type="PROSITE" id="PS00105">
    <property type="entry name" value="AA_TRANSFER_CLASS_1"/>
    <property type="match status" value="1"/>
</dbReference>
<sequence>MTDSQRISRLANTVPPFHVMALLERAQQLAAQGRDIIHLEVGEPDFPCPSPVMAAARHALDLGQTRYTPAAGLPALREIIAADYRDRFGAQVDPARIVVTPGASGALQLALGALLDPGDGVLLCDPGYPCNRQFVRMFGGVPQPMPLQASTGFRPSGDILRSAWGETTRVALVASPDNPTGNRIPAGELNDWARWCRERQGTLIVDEIYQGLCYGAEAETVLAHGDAAWVINSFSKYFGMTGWRLGWLVAPAGAVPAVERLAQNWFLAPGTVAQHAAMAAFSEDTLAIAEQRRQLLARRRTLLLEALPGMGLPVVGDSEGAFYIYVDVSAHTRDSFELCRRLLEEAGVAVTPGLDFGEAHLPERYIRLAYTCDEERLHQALERLARFLERQ</sequence>
<name>A0A9Q3W8A8_9GAMM</name>
<keyword evidence="9" id="KW-1185">Reference proteome</keyword>
<dbReference type="InterPro" id="IPR004838">
    <property type="entry name" value="NHTrfase_class1_PyrdxlP-BS"/>
</dbReference>
<dbReference type="PANTHER" id="PTHR46383:SF2">
    <property type="entry name" value="AMINOTRANSFERASE"/>
    <property type="match status" value="1"/>
</dbReference>
<dbReference type="GO" id="GO:0008483">
    <property type="term" value="F:transaminase activity"/>
    <property type="evidence" value="ECO:0007669"/>
    <property type="project" value="UniProtKB-KW"/>
</dbReference>
<dbReference type="InterPro" id="IPR015424">
    <property type="entry name" value="PyrdxlP-dep_Trfase"/>
</dbReference>
<dbReference type="InterPro" id="IPR004839">
    <property type="entry name" value="Aminotransferase_I/II_large"/>
</dbReference>
<gene>
    <name evidence="8" type="ORF">LZG35_19280</name>
</gene>
<dbReference type="Proteomes" id="UP001107961">
    <property type="component" value="Unassembled WGS sequence"/>
</dbReference>
<evidence type="ECO:0000313" key="9">
    <source>
        <dbReference type="Proteomes" id="UP001107961"/>
    </source>
</evidence>
<comment type="cofactor">
    <cofactor evidence="1 6">
        <name>pyridoxal 5'-phosphate</name>
        <dbReference type="ChEBI" id="CHEBI:597326"/>
    </cofactor>
</comment>
<dbReference type="AlphaFoldDB" id="A0A9Q3W8A8"/>
<evidence type="ECO:0000313" key="8">
    <source>
        <dbReference type="EMBL" id="MCE7510786.1"/>
    </source>
</evidence>
<reference evidence="8" key="1">
    <citation type="submission" date="2022-01" db="EMBL/GenBank/DDBJ databases">
        <authorList>
            <person name="Karlyshev A.V."/>
            <person name="Jaspars M."/>
        </authorList>
    </citation>
    <scope>NUCLEOTIDE SEQUENCE</scope>
    <source>
        <strain evidence="8">AGSA3-2</strain>
    </source>
</reference>
<evidence type="ECO:0000256" key="3">
    <source>
        <dbReference type="ARBA" id="ARBA00022576"/>
    </source>
</evidence>
<dbReference type="PANTHER" id="PTHR46383">
    <property type="entry name" value="ASPARTATE AMINOTRANSFERASE"/>
    <property type="match status" value="1"/>
</dbReference>
<dbReference type="EC" id="2.6.1.-" evidence="6"/>
<dbReference type="SUPFAM" id="SSF53383">
    <property type="entry name" value="PLP-dependent transferases"/>
    <property type="match status" value="1"/>
</dbReference>
<evidence type="ECO:0000259" key="7">
    <source>
        <dbReference type="Pfam" id="PF00155"/>
    </source>
</evidence>
<evidence type="ECO:0000256" key="1">
    <source>
        <dbReference type="ARBA" id="ARBA00001933"/>
    </source>
</evidence>
<dbReference type="RefSeq" id="WP_233926145.1">
    <property type="nucleotide sequence ID" value="NZ_CBDDTQ010000006.1"/>
</dbReference>
<keyword evidence="3 6" id="KW-0032">Aminotransferase</keyword>
<organism evidence="8 9">
    <name type="scientific">Alloalcanivorax xenomutans</name>
    <dbReference type="NCBI Taxonomy" id="1094342"/>
    <lineage>
        <taxon>Bacteria</taxon>
        <taxon>Pseudomonadati</taxon>
        <taxon>Pseudomonadota</taxon>
        <taxon>Gammaproteobacteria</taxon>
        <taxon>Oceanospirillales</taxon>
        <taxon>Alcanivoracaceae</taxon>
        <taxon>Alloalcanivorax</taxon>
    </lineage>
</organism>